<dbReference type="GO" id="GO:0140625">
    <property type="term" value="F:opioid growth factor receptor activity"/>
    <property type="evidence" value="ECO:0007669"/>
    <property type="project" value="InterPro"/>
</dbReference>
<gene>
    <name evidence="3" type="ORF">CTOB1V02_LOCUS9109</name>
</gene>
<name>A0A7R8WGI2_9CRUS</name>
<dbReference type="InterPro" id="IPR006757">
    <property type="entry name" value="OGF_rcpt"/>
</dbReference>
<protein>
    <recommendedName>
        <fullName evidence="2">Opioid growth factor receptor (OGFr) conserved domain-containing protein</fullName>
    </recommendedName>
</protein>
<evidence type="ECO:0000259" key="2">
    <source>
        <dbReference type="Pfam" id="PF04664"/>
    </source>
</evidence>
<evidence type="ECO:0000313" key="3">
    <source>
        <dbReference type="EMBL" id="CAD7231257.1"/>
    </source>
</evidence>
<dbReference type="EMBL" id="OB663328">
    <property type="protein sequence ID" value="CAD7231257.1"/>
    <property type="molecule type" value="Genomic_DNA"/>
</dbReference>
<dbReference type="OrthoDB" id="9030204at2759"/>
<evidence type="ECO:0000256" key="1">
    <source>
        <dbReference type="ARBA" id="ARBA00010365"/>
    </source>
</evidence>
<comment type="similarity">
    <text evidence="1">Belongs to the opioid growth factor receptor family.</text>
</comment>
<proteinExistence type="inferred from homology"/>
<dbReference type="InterPro" id="IPR039574">
    <property type="entry name" value="OGFr"/>
</dbReference>
<reference evidence="3" key="1">
    <citation type="submission" date="2020-11" db="EMBL/GenBank/DDBJ databases">
        <authorList>
            <person name="Tran Van P."/>
        </authorList>
    </citation>
    <scope>NUCLEOTIDE SEQUENCE</scope>
</reference>
<dbReference type="PANTHER" id="PTHR14015">
    <property type="entry name" value="OPIOID GROWTH FACTOR RECEPTOR OGFR ZETA-TYPE OPIOID RECEPTOR"/>
    <property type="match status" value="1"/>
</dbReference>
<dbReference type="GO" id="GO:0016020">
    <property type="term" value="C:membrane"/>
    <property type="evidence" value="ECO:0007669"/>
    <property type="project" value="InterPro"/>
</dbReference>
<dbReference type="Pfam" id="PF04664">
    <property type="entry name" value="OGFr_N"/>
    <property type="match status" value="1"/>
</dbReference>
<sequence>MRDNYLFYSNRIPMRPLGKKVEEFLEQASRGDLDLERQHGFVQWLFPVRETGLNLQAQPLQLHEAR</sequence>
<feature type="domain" description="Opioid growth factor receptor (OGFr) conserved" evidence="2">
    <location>
        <begin position="4"/>
        <end position="65"/>
    </location>
</feature>
<feature type="non-terminal residue" evidence="3">
    <location>
        <position position="66"/>
    </location>
</feature>
<dbReference type="AlphaFoldDB" id="A0A7R8WGI2"/>
<accession>A0A7R8WGI2</accession>
<organism evidence="3">
    <name type="scientific">Cyprideis torosa</name>
    <dbReference type="NCBI Taxonomy" id="163714"/>
    <lineage>
        <taxon>Eukaryota</taxon>
        <taxon>Metazoa</taxon>
        <taxon>Ecdysozoa</taxon>
        <taxon>Arthropoda</taxon>
        <taxon>Crustacea</taxon>
        <taxon>Oligostraca</taxon>
        <taxon>Ostracoda</taxon>
        <taxon>Podocopa</taxon>
        <taxon>Podocopida</taxon>
        <taxon>Cytherocopina</taxon>
        <taxon>Cytheroidea</taxon>
        <taxon>Cytherideidae</taxon>
        <taxon>Cyprideis</taxon>
    </lineage>
</organism>
<dbReference type="PANTHER" id="PTHR14015:SF2">
    <property type="entry name" value="OPIOID GROWTH FACTOR RECEPTOR (OGFR) CONSERVED DOMAIN-CONTAINING PROTEIN"/>
    <property type="match status" value="1"/>
</dbReference>